<dbReference type="InterPro" id="IPR050832">
    <property type="entry name" value="Bact_Acetyltransf"/>
</dbReference>
<dbReference type="PANTHER" id="PTHR43877">
    <property type="entry name" value="AMINOALKYLPHOSPHONATE N-ACETYLTRANSFERASE-RELATED-RELATED"/>
    <property type="match status" value="1"/>
</dbReference>
<dbReference type="GO" id="GO:0016747">
    <property type="term" value="F:acyltransferase activity, transferring groups other than amino-acyl groups"/>
    <property type="evidence" value="ECO:0007669"/>
    <property type="project" value="InterPro"/>
</dbReference>
<keyword evidence="1 4" id="KW-0808">Transferase</keyword>
<dbReference type="SUPFAM" id="SSF55729">
    <property type="entry name" value="Acyl-CoA N-acyltransferases (Nat)"/>
    <property type="match status" value="1"/>
</dbReference>
<dbReference type="PROSITE" id="PS51186">
    <property type="entry name" value="GNAT"/>
    <property type="match status" value="1"/>
</dbReference>
<evidence type="ECO:0000259" key="3">
    <source>
        <dbReference type="PROSITE" id="PS51186"/>
    </source>
</evidence>
<keyword evidence="5" id="KW-1185">Reference proteome</keyword>
<organism evidence="4 5">
    <name type="scientific">Nocardioides marinisabuli</name>
    <dbReference type="NCBI Taxonomy" id="419476"/>
    <lineage>
        <taxon>Bacteria</taxon>
        <taxon>Bacillati</taxon>
        <taxon>Actinomycetota</taxon>
        <taxon>Actinomycetes</taxon>
        <taxon>Propionibacteriales</taxon>
        <taxon>Nocardioidaceae</taxon>
        <taxon>Nocardioides</taxon>
    </lineage>
</organism>
<name>A0A7Y9F2G0_9ACTN</name>
<comment type="caution">
    <text evidence="4">The sequence shown here is derived from an EMBL/GenBank/DDBJ whole genome shotgun (WGS) entry which is preliminary data.</text>
</comment>
<dbReference type="Pfam" id="PF00583">
    <property type="entry name" value="Acetyltransf_1"/>
    <property type="match status" value="1"/>
</dbReference>
<dbReference type="InterPro" id="IPR016181">
    <property type="entry name" value="Acyl_CoA_acyltransferase"/>
</dbReference>
<dbReference type="RefSeq" id="WP_179615794.1">
    <property type="nucleotide sequence ID" value="NZ_CP059163.1"/>
</dbReference>
<evidence type="ECO:0000256" key="1">
    <source>
        <dbReference type="ARBA" id="ARBA00022679"/>
    </source>
</evidence>
<evidence type="ECO:0000313" key="5">
    <source>
        <dbReference type="Proteomes" id="UP000516957"/>
    </source>
</evidence>
<proteinExistence type="predicted"/>
<dbReference type="Gene3D" id="3.40.630.30">
    <property type="match status" value="1"/>
</dbReference>
<gene>
    <name evidence="4" type="ORF">BKA08_002374</name>
</gene>
<dbReference type="Proteomes" id="UP000516957">
    <property type="component" value="Unassembled WGS sequence"/>
</dbReference>
<evidence type="ECO:0000313" key="4">
    <source>
        <dbReference type="EMBL" id="NYD58136.1"/>
    </source>
</evidence>
<accession>A0A7Y9F2G0</accession>
<feature type="domain" description="N-acetyltransferase" evidence="3">
    <location>
        <begin position="20"/>
        <end position="168"/>
    </location>
</feature>
<dbReference type="EMBL" id="JACCBE010000001">
    <property type="protein sequence ID" value="NYD58136.1"/>
    <property type="molecule type" value="Genomic_DNA"/>
</dbReference>
<dbReference type="AlphaFoldDB" id="A0A7Y9F2G0"/>
<reference evidence="4 5" key="1">
    <citation type="submission" date="2020-07" db="EMBL/GenBank/DDBJ databases">
        <title>Sequencing the genomes of 1000 actinobacteria strains.</title>
        <authorList>
            <person name="Klenk H.-P."/>
        </authorList>
    </citation>
    <scope>NUCLEOTIDE SEQUENCE [LARGE SCALE GENOMIC DNA]</scope>
    <source>
        <strain evidence="4 5">DSM 18965</strain>
    </source>
</reference>
<keyword evidence="2" id="KW-0012">Acyltransferase</keyword>
<protein>
    <submittedName>
        <fullName evidence="4">GNAT superfamily N-acetyltransferase</fullName>
    </submittedName>
</protein>
<dbReference type="PANTHER" id="PTHR43877:SF2">
    <property type="entry name" value="AMINOALKYLPHOSPHONATE N-ACETYLTRANSFERASE-RELATED"/>
    <property type="match status" value="1"/>
</dbReference>
<evidence type="ECO:0000256" key="2">
    <source>
        <dbReference type="ARBA" id="ARBA00023315"/>
    </source>
</evidence>
<sequence>MPPPPVTLQRADHDDPRVVAAVRRYVGELDARFPGGFAVTEADLVDPGGHYLLALRPGTDPGTDHGADGAVDAVGVGGVRALPSTDDVPTAEVKRMWVDPSARGSGLGRLLLGALEDLARELGHRRVLLDTHLTLGEALALYDRAGYDRVERYNDNPYAQAFFAKRLD</sequence>
<dbReference type="InterPro" id="IPR000182">
    <property type="entry name" value="GNAT_dom"/>
</dbReference>